<evidence type="ECO:0000256" key="1">
    <source>
        <dbReference type="SAM" id="MobiDB-lite"/>
    </source>
</evidence>
<feature type="signal peptide" evidence="2">
    <location>
        <begin position="1"/>
        <end position="18"/>
    </location>
</feature>
<evidence type="ECO:0008006" key="5">
    <source>
        <dbReference type="Google" id="ProtNLM"/>
    </source>
</evidence>
<dbReference type="EMBL" id="BMKF01000001">
    <property type="protein sequence ID" value="GGB63831.1"/>
    <property type="molecule type" value="Genomic_DNA"/>
</dbReference>
<gene>
    <name evidence="3" type="ORF">GCM10011503_10700</name>
</gene>
<evidence type="ECO:0000256" key="2">
    <source>
        <dbReference type="SAM" id="SignalP"/>
    </source>
</evidence>
<proteinExistence type="predicted"/>
<keyword evidence="2" id="KW-0732">Signal</keyword>
<organism evidence="3 4">
    <name type="scientific">Henriciella pelagia</name>
    <dbReference type="NCBI Taxonomy" id="1977912"/>
    <lineage>
        <taxon>Bacteria</taxon>
        <taxon>Pseudomonadati</taxon>
        <taxon>Pseudomonadota</taxon>
        <taxon>Alphaproteobacteria</taxon>
        <taxon>Hyphomonadales</taxon>
        <taxon>Hyphomonadaceae</taxon>
        <taxon>Henriciella</taxon>
    </lineage>
</organism>
<accession>A0ABQ1JA33</accession>
<dbReference type="RefSeq" id="WP_143434500.1">
    <property type="nucleotide sequence ID" value="NZ_BMKF01000001.1"/>
</dbReference>
<comment type="caution">
    <text evidence="3">The sequence shown here is derived from an EMBL/GenBank/DDBJ whole genome shotgun (WGS) entry which is preliminary data.</text>
</comment>
<sequence length="174" mass="19101">MNRYIFALLAGVMVSACAERASEPAGAPQYNTSIDDPAPPAEDVAETDPQALAIGMMHEPDTAAYCTLMQAAHEFVYDDPDTWRFVFLSEAEGEAPPARIRINDEVLAFSEERKTEDAEGVETWRYRSEDRGILVELQLKPVDGGVEHTDYEGTMAIIEPVETEKMGVKGSCGV</sequence>
<feature type="chain" id="PRO_5046383704" description="NlpE C-terminal OB domain-containing protein" evidence="2">
    <location>
        <begin position="19"/>
        <end position="174"/>
    </location>
</feature>
<feature type="region of interest" description="Disordered" evidence="1">
    <location>
        <begin position="24"/>
        <end position="44"/>
    </location>
</feature>
<dbReference type="Proteomes" id="UP000628854">
    <property type="component" value="Unassembled WGS sequence"/>
</dbReference>
<evidence type="ECO:0000313" key="4">
    <source>
        <dbReference type="Proteomes" id="UP000628854"/>
    </source>
</evidence>
<name>A0ABQ1JA33_9PROT</name>
<keyword evidence="4" id="KW-1185">Reference proteome</keyword>
<evidence type="ECO:0000313" key="3">
    <source>
        <dbReference type="EMBL" id="GGB63831.1"/>
    </source>
</evidence>
<protein>
    <recommendedName>
        <fullName evidence="5">NlpE C-terminal OB domain-containing protein</fullName>
    </recommendedName>
</protein>
<reference evidence="4" key="1">
    <citation type="journal article" date="2019" name="Int. J. Syst. Evol. Microbiol.">
        <title>The Global Catalogue of Microorganisms (GCM) 10K type strain sequencing project: providing services to taxonomists for standard genome sequencing and annotation.</title>
        <authorList>
            <consortium name="The Broad Institute Genomics Platform"/>
            <consortium name="The Broad Institute Genome Sequencing Center for Infectious Disease"/>
            <person name="Wu L."/>
            <person name="Ma J."/>
        </authorList>
    </citation>
    <scope>NUCLEOTIDE SEQUENCE [LARGE SCALE GENOMIC DNA]</scope>
    <source>
        <strain evidence="4">CGMCC 1.15928</strain>
    </source>
</reference>
<dbReference type="PROSITE" id="PS51257">
    <property type="entry name" value="PROKAR_LIPOPROTEIN"/>
    <property type="match status" value="1"/>
</dbReference>